<dbReference type="GO" id="GO:0016094">
    <property type="term" value="P:polyprenol biosynthetic process"/>
    <property type="evidence" value="ECO:0007669"/>
    <property type="project" value="TreeGrafter"/>
</dbReference>
<proteinExistence type="inferred from homology"/>
<dbReference type="Gene3D" id="3.40.1180.10">
    <property type="entry name" value="Decaprenyl diphosphate synthase-like"/>
    <property type="match status" value="1"/>
</dbReference>
<dbReference type="PANTHER" id="PTHR10291:SF43">
    <property type="entry name" value="DEHYDRODOLICHYL DIPHOSPHATE SYNTHASE COMPLEX SUBUNIT DHDDS"/>
    <property type="match status" value="1"/>
</dbReference>
<reference evidence="3" key="1">
    <citation type="journal article" date="2020" name="New Phytol.">
        <title>Comparative genomics reveals dynamic genome evolution in host specialist ectomycorrhizal fungi.</title>
        <authorList>
            <person name="Lofgren L.A."/>
            <person name="Nguyen N.H."/>
            <person name="Vilgalys R."/>
            <person name="Ruytinx J."/>
            <person name="Liao H.L."/>
            <person name="Branco S."/>
            <person name="Kuo A."/>
            <person name="LaButti K."/>
            <person name="Lipzen A."/>
            <person name="Andreopoulos W."/>
            <person name="Pangilinan J."/>
            <person name="Riley R."/>
            <person name="Hundley H."/>
            <person name="Na H."/>
            <person name="Barry K."/>
            <person name="Grigoriev I.V."/>
            <person name="Stajich J.E."/>
            <person name="Kennedy P.G."/>
        </authorList>
    </citation>
    <scope>NUCLEOTIDE SEQUENCE</scope>
    <source>
        <strain evidence="3">S12</strain>
    </source>
</reference>
<dbReference type="RefSeq" id="XP_041154299.1">
    <property type="nucleotide sequence ID" value="XM_041298710.1"/>
</dbReference>
<organism evidence="3 4">
    <name type="scientific">Suillus plorans</name>
    <dbReference type="NCBI Taxonomy" id="116603"/>
    <lineage>
        <taxon>Eukaryota</taxon>
        <taxon>Fungi</taxon>
        <taxon>Dikarya</taxon>
        <taxon>Basidiomycota</taxon>
        <taxon>Agaricomycotina</taxon>
        <taxon>Agaricomycetes</taxon>
        <taxon>Agaricomycetidae</taxon>
        <taxon>Boletales</taxon>
        <taxon>Suillineae</taxon>
        <taxon>Suillaceae</taxon>
        <taxon>Suillus</taxon>
    </lineage>
</organism>
<dbReference type="GO" id="GO:0045547">
    <property type="term" value="F:ditrans,polycis-polyprenyl diphosphate synthase [(2E,6E)-farnesyl diphosphate specific] activity"/>
    <property type="evidence" value="ECO:0007669"/>
    <property type="project" value="TreeGrafter"/>
</dbReference>
<feature type="non-terminal residue" evidence="3">
    <location>
        <position position="185"/>
    </location>
</feature>
<dbReference type="InterPro" id="IPR036424">
    <property type="entry name" value="UPP_synth-like_sf"/>
</dbReference>
<evidence type="ECO:0000256" key="2">
    <source>
        <dbReference type="ARBA" id="ARBA00022679"/>
    </source>
</evidence>
<accession>A0A9P7AD67</accession>
<dbReference type="InterPro" id="IPR001441">
    <property type="entry name" value="UPP_synth-like"/>
</dbReference>
<comment type="similarity">
    <text evidence="1">Belongs to the UPP synthase family.</text>
</comment>
<sequence length="185" mass="21518">DTRSVTVHAFAIANFNRPPDEVCTLMKLAEERLVKMGEILLEIHCRVSMLAIVSCYLCVFKSQLIKRREMTRQNNKYVLSTLAFHPEHTPTEQLYKMSAHHTPRGMGRHVQSVIIEENLITSLWGSPPLEIFIRTSGVKRLSSFLQWQVLLRKHAVHVVNTYWPDFSLWDFVPILLDHQGKVWAR</sequence>
<keyword evidence="4" id="KW-1185">Reference proteome</keyword>
<dbReference type="AlphaFoldDB" id="A0A9P7AD67"/>
<keyword evidence="2" id="KW-0808">Transferase</keyword>
<evidence type="ECO:0000256" key="1">
    <source>
        <dbReference type="ARBA" id="ARBA00005432"/>
    </source>
</evidence>
<name>A0A9P7AD67_9AGAM</name>
<dbReference type="Proteomes" id="UP000719766">
    <property type="component" value="Unassembled WGS sequence"/>
</dbReference>
<comment type="caution">
    <text evidence="3">The sequence shown here is derived from an EMBL/GenBank/DDBJ whole genome shotgun (WGS) entry which is preliminary data.</text>
</comment>
<dbReference type="Pfam" id="PF01255">
    <property type="entry name" value="Prenyltransf"/>
    <property type="match status" value="1"/>
</dbReference>
<evidence type="ECO:0000313" key="3">
    <source>
        <dbReference type="EMBL" id="KAG1786903.1"/>
    </source>
</evidence>
<evidence type="ECO:0000313" key="4">
    <source>
        <dbReference type="Proteomes" id="UP000719766"/>
    </source>
</evidence>
<dbReference type="GO" id="GO:0005811">
    <property type="term" value="C:lipid droplet"/>
    <property type="evidence" value="ECO:0007669"/>
    <property type="project" value="TreeGrafter"/>
</dbReference>
<protein>
    <submittedName>
        <fullName evidence="3">Decaprenyl diphosphate synthase-like protein</fullName>
    </submittedName>
</protein>
<dbReference type="PANTHER" id="PTHR10291">
    <property type="entry name" value="DEHYDRODOLICHYL DIPHOSPHATE SYNTHASE FAMILY MEMBER"/>
    <property type="match status" value="1"/>
</dbReference>
<dbReference type="GO" id="GO:0005783">
    <property type="term" value="C:endoplasmic reticulum"/>
    <property type="evidence" value="ECO:0007669"/>
    <property type="project" value="TreeGrafter"/>
</dbReference>
<dbReference type="OrthoDB" id="4173905at2759"/>
<dbReference type="GO" id="GO:0016020">
    <property type="term" value="C:membrane"/>
    <property type="evidence" value="ECO:0007669"/>
    <property type="project" value="TreeGrafter"/>
</dbReference>
<dbReference type="SUPFAM" id="SSF64005">
    <property type="entry name" value="Undecaprenyl diphosphate synthase"/>
    <property type="match status" value="1"/>
</dbReference>
<dbReference type="GeneID" id="64592474"/>
<dbReference type="EMBL" id="JABBWE010000086">
    <property type="protein sequence ID" value="KAG1786903.1"/>
    <property type="molecule type" value="Genomic_DNA"/>
</dbReference>
<dbReference type="GO" id="GO:1904423">
    <property type="term" value="C:dehydrodolichyl diphosphate synthase complex"/>
    <property type="evidence" value="ECO:0007669"/>
    <property type="project" value="TreeGrafter"/>
</dbReference>
<gene>
    <name evidence="3" type="ORF">HD556DRAFT_1247609</name>
</gene>